<feature type="non-terminal residue" evidence="1">
    <location>
        <position position="29"/>
    </location>
</feature>
<reference evidence="1" key="1">
    <citation type="submission" date="2022-07" db="EMBL/GenBank/DDBJ databases">
        <authorList>
            <person name="Macas J."/>
            <person name="Novak P."/>
            <person name="Neumann P."/>
        </authorList>
    </citation>
    <scope>NUCLEOTIDE SEQUENCE</scope>
</reference>
<evidence type="ECO:0000313" key="1">
    <source>
        <dbReference type="EMBL" id="CAH9093008.1"/>
    </source>
</evidence>
<dbReference type="Proteomes" id="UP001152523">
    <property type="component" value="Unassembled WGS sequence"/>
</dbReference>
<dbReference type="AlphaFoldDB" id="A0AAV0D8Y6"/>
<proteinExistence type="predicted"/>
<comment type="caution">
    <text evidence="1">The sequence shown here is derived from an EMBL/GenBank/DDBJ whole genome shotgun (WGS) entry which is preliminary data.</text>
</comment>
<gene>
    <name evidence="1" type="ORF">CEPIT_LOCUS12331</name>
</gene>
<protein>
    <submittedName>
        <fullName evidence="1">Uncharacterized protein</fullName>
    </submittedName>
</protein>
<dbReference type="EMBL" id="CAMAPF010000075">
    <property type="protein sequence ID" value="CAH9093008.1"/>
    <property type="molecule type" value="Genomic_DNA"/>
</dbReference>
<evidence type="ECO:0000313" key="2">
    <source>
        <dbReference type="Proteomes" id="UP001152523"/>
    </source>
</evidence>
<keyword evidence="2" id="KW-1185">Reference proteome</keyword>
<accession>A0AAV0D8Y6</accession>
<name>A0AAV0D8Y6_9ASTE</name>
<sequence length="29" mass="2900">MPPRTSSEASNATLAAALQVGLSVLQSEA</sequence>
<organism evidence="1 2">
    <name type="scientific">Cuscuta epithymum</name>
    <dbReference type="NCBI Taxonomy" id="186058"/>
    <lineage>
        <taxon>Eukaryota</taxon>
        <taxon>Viridiplantae</taxon>
        <taxon>Streptophyta</taxon>
        <taxon>Embryophyta</taxon>
        <taxon>Tracheophyta</taxon>
        <taxon>Spermatophyta</taxon>
        <taxon>Magnoliopsida</taxon>
        <taxon>eudicotyledons</taxon>
        <taxon>Gunneridae</taxon>
        <taxon>Pentapetalae</taxon>
        <taxon>asterids</taxon>
        <taxon>lamiids</taxon>
        <taxon>Solanales</taxon>
        <taxon>Convolvulaceae</taxon>
        <taxon>Cuscuteae</taxon>
        <taxon>Cuscuta</taxon>
        <taxon>Cuscuta subgen. Cuscuta</taxon>
    </lineage>
</organism>